<feature type="compositionally biased region" description="Polar residues" evidence="9">
    <location>
        <begin position="464"/>
        <end position="481"/>
    </location>
</feature>
<keyword evidence="3" id="KW-0805">Transcription regulation</keyword>
<feature type="compositionally biased region" description="Low complexity" evidence="9">
    <location>
        <begin position="752"/>
        <end position="781"/>
    </location>
</feature>
<feature type="region of interest" description="Disordered" evidence="9">
    <location>
        <begin position="24"/>
        <end position="55"/>
    </location>
</feature>
<dbReference type="InterPro" id="IPR008422">
    <property type="entry name" value="KN_HD"/>
</dbReference>
<dbReference type="SMART" id="SM00389">
    <property type="entry name" value="HOX"/>
    <property type="match status" value="1"/>
</dbReference>
<feature type="compositionally biased region" description="Basic and acidic residues" evidence="9">
    <location>
        <begin position="700"/>
        <end position="722"/>
    </location>
</feature>
<dbReference type="PANTHER" id="PTHR11850">
    <property type="entry name" value="HOMEOBOX PROTEIN TRANSCRIPTION FACTORS"/>
    <property type="match status" value="1"/>
</dbReference>
<gene>
    <name evidence="11" type="primary">TorBLH2</name>
    <name evidence="11" type="ORF">TorRG33x02_016110</name>
</gene>
<name>A0A2P5FXW7_TREOI</name>
<dbReference type="FunFam" id="1.10.10.60:FF:000083">
    <property type="entry name" value="BEL1-like homeodomain protein 4"/>
    <property type="match status" value="1"/>
</dbReference>
<keyword evidence="4 8" id="KW-0238">DNA-binding</keyword>
<feature type="region of interest" description="Disordered" evidence="9">
    <location>
        <begin position="253"/>
        <end position="280"/>
    </location>
</feature>
<proteinExistence type="inferred from homology"/>
<evidence type="ECO:0000256" key="1">
    <source>
        <dbReference type="ARBA" id="ARBA00004123"/>
    </source>
</evidence>
<dbReference type="GO" id="GO:0006355">
    <property type="term" value="P:regulation of DNA-templated transcription"/>
    <property type="evidence" value="ECO:0007669"/>
    <property type="project" value="InterPro"/>
</dbReference>
<feature type="DNA-binding region" description="Homeobox" evidence="8">
    <location>
        <begin position="630"/>
        <end position="692"/>
    </location>
</feature>
<dbReference type="EMBL" id="JXTC01000004">
    <property type="protein sequence ID" value="POO02625.1"/>
    <property type="molecule type" value="Genomic_DNA"/>
</dbReference>
<comment type="subcellular location">
    <subcellularLocation>
        <location evidence="1 8">Nucleus</location>
    </subcellularLocation>
</comment>
<feature type="compositionally biased region" description="Low complexity" evidence="9">
    <location>
        <begin position="153"/>
        <end position="170"/>
    </location>
</feature>
<feature type="compositionally biased region" description="Gly residues" evidence="9">
    <location>
        <begin position="187"/>
        <end position="198"/>
    </location>
</feature>
<evidence type="ECO:0000313" key="12">
    <source>
        <dbReference type="Proteomes" id="UP000237000"/>
    </source>
</evidence>
<dbReference type="InterPro" id="IPR001356">
    <property type="entry name" value="HD"/>
</dbReference>
<evidence type="ECO:0000256" key="3">
    <source>
        <dbReference type="ARBA" id="ARBA00023015"/>
    </source>
</evidence>
<dbReference type="AlphaFoldDB" id="A0A2P5FXW7"/>
<dbReference type="InterPro" id="IPR050224">
    <property type="entry name" value="TALE_homeobox"/>
</dbReference>
<keyword evidence="6" id="KW-0804">Transcription</keyword>
<dbReference type="Pfam" id="PF07526">
    <property type="entry name" value="POX"/>
    <property type="match status" value="1"/>
</dbReference>
<feature type="compositionally biased region" description="Pro residues" evidence="9">
    <location>
        <begin position="257"/>
        <end position="266"/>
    </location>
</feature>
<dbReference type="FunCoup" id="A0A2P5FXW7">
    <property type="interactions" value="864"/>
</dbReference>
<dbReference type="Gene3D" id="1.10.10.60">
    <property type="entry name" value="Homeodomain-like"/>
    <property type="match status" value="1"/>
</dbReference>
<dbReference type="GO" id="GO:0003677">
    <property type="term" value="F:DNA binding"/>
    <property type="evidence" value="ECO:0007669"/>
    <property type="project" value="UniProtKB-UniRule"/>
</dbReference>
<dbReference type="PROSITE" id="PS50071">
    <property type="entry name" value="HOMEOBOX_2"/>
    <property type="match status" value="1"/>
</dbReference>
<evidence type="ECO:0000256" key="6">
    <source>
        <dbReference type="ARBA" id="ARBA00023163"/>
    </source>
</evidence>
<evidence type="ECO:0000259" key="10">
    <source>
        <dbReference type="PROSITE" id="PS50071"/>
    </source>
</evidence>
<protein>
    <submittedName>
        <fullName evidence="11">Homeodomain transcription factor</fullName>
    </submittedName>
</protein>
<comment type="similarity">
    <text evidence="2">Belongs to the TALE/BELL homeobox family.</text>
</comment>
<evidence type="ECO:0000313" key="11">
    <source>
        <dbReference type="EMBL" id="POO02625.1"/>
    </source>
</evidence>
<evidence type="ECO:0000256" key="5">
    <source>
        <dbReference type="ARBA" id="ARBA00023155"/>
    </source>
</evidence>
<feature type="region of interest" description="Disordered" evidence="9">
    <location>
        <begin position="462"/>
        <end position="512"/>
    </location>
</feature>
<feature type="compositionally biased region" description="Gly residues" evidence="9">
    <location>
        <begin position="482"/>
        <end position="494"/>
    </location>
</feature>
<evidence type="ECO:0000256" key="8">
    <source>
        <dbReference type="PROSITE-ProRule" id="PRU00108"/>
    </source>
</evidence>
<evidence type="ECO:0000256" key="9">
    <source>
        <dbReference type="SAM" id="MobiDB-lite"/>
    </source>
</evidence>
<keyword evidence="5 8" id="KW-0371">Homeobox</keyword>
<feature type="compositionally biased region" description="Low complexity" evidence="9">
    <location>
        <begin position="724"/>
        <end position="741"/>
    </location>
</feature>
<comment type="caution">
    <text evidence="11">The sequence shown here is derived from an EMBL/GenBank/DDBJ whole genome shotgun (WGS) entry which is preliminary data.</text>
</comment>
<evidence type="ECO:0000256" key="4">
    <source>
        <dbReference type="ARBA" id="ARBA00023125"/>
    </source>
</evidence>
<evidence type="ECO:0000256" key="2">
    <source>
        <dbReference type="ARBA" id="ARBA00006454"/>
    </source>
</evidence>
<feature type="compositionally biased region" description="Low complexity" evidence="9">
    <location>
        <begin position="24"/>
        <end position="52"/>
    </location>
</feature>
<dbReference type="InterPro" id="IPR009057">
    <property type="entry name" value="Homeodomain-like_sf"/>
</dbReference>
<dbReference type="OrthoDB" id="10056939at2759"/>
<dbReference type="InParanoid" id="A0A2P5FXW7"/>
<keyword evidence="12" id="KW-1185">Reference proteome</keyword>
<evidence type="ECO:0000256" key="7">
    <source>
        <dbReference type="ARBA" id="ARBA00023242"/>
    </source>
</evidence>
<feature type="region of interest" description="Disordered" evidence="9">
    <location>
        <begin position="699"/>
        <end position="781"/>
    </location>
</feature>
<reference evidence="12" key="1">
    <citation type="submission" date="2016-06" db="EMBL/GenBank/DDBJ databases">
        <title>Parallel loss of symbiosis genes in relatives of nitrogen-fixing non-legume Parasponia.</title>
        <authorList>
            <person name="Van Velzen R."/>
            <person name="Holmer R."/>
            <person name="Bu F."/>
            <person name="Rutten L."/>
            <person name="Van Zeijl A."/>
            <person name="Liu W."/>
            <person name="Santuari L."/>
            <person name="Cao Q."/>
            <person name="Sharma T."/>
            <person name="Shen D."/>
            <person name="Roswanjaya Y."/>
            <person name="Wardhani T."/>
            <person name="Kalhor M.S."/>
            <person name="Jansen J."/>
            <person name="Van den Hoogen J."/>
            <person name="Gungor B."/>
            <person name="Hartog M."/>
            <person name="Hontelez J."/>
            <person name="Verver J."/>
            <person name="Yang W.-C."/>
            <person name="Schijlen E."/>
            <person name="Repin R."/>
            <person name="Schilthuizen M."/>
            <person name="Schranz E."/>
            <person name="Heidstra R."/>
            <person name="Miyata K."/>
            <person name="Fedorova E."/>
            <person name="Kohlen W."/>
            <person name="Bisseling T."/>
            <person name="Smit S."/>
            <person name="Geurts R."/>
        </authorList>
    </citation>
    <scope>NUCLEOTIDE SEQUENCE [LARGE SCALE GENOMIC DNA]</scope>
    <source>
        <strain evidence="12">cv. RG33-2</strain>
    </source>
</reference>
<feature type="compositionally biased region" description="Polar residues" evidence="9">
    <location>
        <begin position="199"/>
        <end position="221"/>
    </location>
</feature>
<accession>A0A2P5FXW7</accession>
<feature type="domain" description="Homeobox" evidence="10">
    <location>
        <begin position="628"/>
        <end position="691"/>
    </location>
</feature>
<dbReference type="Pfam" id="PF05920">
    <property type="entry name" value="Homeobox_KN"/>
    <property type="match status" value="1"/>
</dbReference>
<feature type="region of interest" description="Disordered" evidence="9">
    <location>
        <begin position="152"/>
        <end position="239"/>
    </location>
</feature>
<organism evidence="11 12">
    <name type="scientific">Trema orientale</name>
    <name type="common">Charcoal tree</name>
    <name type="synonym">Celtis orientalis</name>
    <dbReference type="NCBI Taxonomy" id="63057"/>
    <lineage>
        <taxon>Eukaryota</taxon>
        <taxon>Viridiplantae</taxon>
        <taxon>Streptophyta</taxon>
        <taxon>Embryophyta</taxon>
        <taxon>Tracheophyta</taxon>
        <taxon>Spermatophyta</taxon>
        <taxon>Magnoliopsida</taxon>
        <taxon>eudicotyledons</taxon>
        <taxon>Gunneridae</taxon>
        <taxon>Pentapetalae</taxon>
        <taxon>rosids</taxon>
        <taxon>fabids</taxon>
        <taxon>Rosales</taxon>
        <taxon>Cannabaceae</taxon>
        <taxon>Trema</taxon>
    </lineage>
</organism>
<dbReference type="Proteomes" id="UP000237000">
    <property type="component" value="Unassembled WGS sequence"/>
</dbReference>
<dbReference type="SUPFAM" id="SSF46689">
    <property type="entry name" value="Homeodomain-like"/>
    <property type="match status" value="1"/>
</dbReference>
<feature type="region of interest" description="Disordered" evidence="9">
    <location>
        <begin position="920"/>
        <end position="939"/>
    </location>
</feature>
<dbReference type="InterPro" id="IPR006563">
    <property type="entry name" value="POX_dom"/>
</dbReference>
<dbReference type="SMART" id="SM00574">
    <property type="entry name" value="POX"/>
    <property type="match status" value="1"/>
</dbReference>
<dbReference type="STRING" id="63057.A0A2P5FXW7"/>
<sequence>MGITTPPIIFSNSKVLHNYSIISSSEKPSHNNNSNSNNNNNKNKNCSSNSMSQDYHHQAPAAGIFSTNTFSNGFERSSVAAASHQDHHQHHIAQQIRRDKLRVQAGFEAAPPPLVGIDEDESGALPVYESAGMLSEMFNFPQGHAAAAELLDQQQQQQQAMAPPSYRSPRPQQPPHQGGVGNEWYGGRQGMVIVGGGSLASSLGDNSNSNHNPKNQTSSRDSIAHHHHQQQQQHHQISSINADSAAAMQLFLMNPQPRSPSPPPPSAVAASNSSSTLHMLLPNPSTSSLVQAFTPSGTPGGGAFGQFTWIPDTTHEGGGPTNEIGGVPHHHHVAEGQGLSLTLSSSLQPLEASAKAAEELRMGNTALLYYGGGSSGPEHYPYKNYGAGTTSQVQAQALHLQTGGGGGGVLVGPNQHHHHQVHVGFGSSLGVVNVLRNSKYVKAAQELLEEFCSVGRGHFKKNKFGTSTRQNTTNPSANPGTSSGGGGGGGGGGSSSSSKDGVNPPLSAADRIEQQRRKVKLLSMLDEVDRRYNHYCEQMQMVVNSFDLVMGFGAAVPYTALAQKAMSRHFRCLKDAISAQLKHSCELLGEKDGAGTSGITKGETPRLKILEQSLRQQRAFQSIGMMEQEAWRPQRGLPERSVNILRAWLFEHFLHPYPSDADKHLLARQTGLSRNQVSNWFINARVRLWKPMVEEMYQQETKEEETLSSDQERSTDHHDHHQMIIRSSRNIINNQNSSTSSGVGGGGHGLLAQTPTPNSSTTAATQATTTPTPQTTTTTTTTTAAAAAAAARRSDINAIESDPSLVAISNNNTSIRQPFSENQAMMKQAHQAIATSSTPSSTSELVAPPVSQSYAAAGDDTCLRGGLVAAAEFGTTTTASGSNINIAAPHPDHHGGGALIAFGTTTTTAGDVSLTLGLRHAGDMPENTPSPFSVRDFGS</sequence>
<dbReference type="GO" id="GO:0005634">
    <property type="term" value="C:nucleus"/>
    <property type="evidence" value="ECO:0007669"/>
    <property type="project" value="UniProtKB-SubCell"/>
</dbReference>
<keyword evidence="7 8" id="KW-0539">Nucleus</keyword>
<dbReference type="CDD" id="cd00086">
    <property type="entry name" value="homeodomain"/>
    <property type="match status" value="1"/>
</dbReference>